<dbReference type="Proteomes" id="UP000246073">
    <property type="component" value="Unassembled WGS sequence"/>
</dbReference>
<dbReference type="AlphaFoldDB" id="A0A2P9HKZ0"/>
<gene>
    <name evidence="1" type="ORF">OHAE_654</name>
</gene>
<name>A0A2P9HKZ0_9HYPH</name>
<dbReference type="EMBL" id="OOFM01000005">
    <property type="protein sequence ID" value="SPL64787.1"/>
    <property type="molecule type" value="Genomic_DNA"/>
</dbReference>
<proteinExistence type="predicted"/>
<evidence type="ECO:0000313" key="2">
    <source>
        <dbReference type="Proteomes" id="UP000246073"/>
    </source>
</evidence>
<accession>A0A2P9HKZ0</accession>
<reference evidence="2" key="1">
    <citation type="submission" date="2017-12" db="EMBL/GenBank/DDBJ databases">
        <authorList>
            <person name="Diaz M."/>
        </authorList>
    </citation>
    <scope>NUCLEOTIDE SEQUENCE [LARGE SCALE GENOMIC DNA]</scope>
    <source>
        <strain evidence="2">FI11154</strain>
    </source>
</reference>
<sequence>MYATVTVSHTGLTNLFDPLLNSGLHGAAGLVIDSRSFEA</sequence>
<organism evidence="1 2">
    <name type="scientific">Ochrobactrum soli</name>
    <dbReference type="NCBI Taxonomy" id="2448455"/>
    <lineage>
        <taxon>Bacteria</taxon>
        <taxon>Pseudomonadati</taxon>
        <taxon>Pseudomonadota</taxon>
        <taxon>Alphaproteobacteria</taxon>
        <taxon>Hyphomicrobiales</taxon>
        <taxon>Brucellaceae</taxon>
        <taxon>Brucella/Ochrobactrum group</taxon>
        <taxon>Ochrobactrum</taxon>
    </lineage>
</organism>
<protein>
    <submittedName>
        <fullName evidence="1">Uncharacterized protein</fullName>
    </submittedName>
</protein>
<evidence type="ECO:0000313" key="1">
    <source>
        <dbReference type="EMBL" id="SPL64787.1"/>
    </source>
</evidence>